<dbReference type="AlphaFoldDB" id="A0AAV7N197"/>
<gene>
    <name evidence="1" type="ORF">NDU88_004376</name>
</gene>
<proteinExistence type="predicted"/>
<keyword evidence="2" id="KW-1185">Reference proteome</keyword>
<comment type="caution">
    <text evidence="1">The sequence shown here is derived from an EMBL/GenBank/DDBJ whole genome shotgun (WGS) entry which is preliminary data.</text>
</comment>
<organism evidence="1 2">
    <name type="scientific">Pleurodeles waltl</name>
    <name type="common">Iberian ribbed newt</name>
    <dbReference type="NCBI Taxonomy" id="8319"/>
    <lineage>
        <taxon>Eukaryota</taxon>
        <taxon>Metazoa</taxon>
        <taxon>Chordata</taxon>
        <taxon>Craniata</taxon>
        <taxon>Vertebrata</taxon>
        <taxon>Euteleostomi</taxon>
        <taxon>Amphibia</taxon>
        <taxon>Batrachia</taxon>
        <taxon>Caudata</taxon>
        <taxon>Salamandroidea</taxon>
        <taxon>Salamandridae</taxon>
        <taxon>Pleurodelinae</taxon>
        <taxon>Pleurodeles</taxon>
    </lineage>
</organism>
<reference evidence="1" key="1">
    <citation type="journal article" date="2022" name="bioRxiv">
        <title>Sequencing and chromosome-scale assembly of the giantPleurodeles waltlgenome.</title>
        <authorList>
            <person name="Brown T."/>
            <person name="Elewa A."/>
            <person name="Iarovenko S."/>
            <person name="Subramanian E."/>
            <person name="Araus A.J."/>
            <person name="Petzold A."/>
            <person name="Susuki M."/>
            <person name="Suzuki K.-i.T."/>
            <person name="Hayashi T."/>
            <person name="Toyoda A."/>
            <person name="Oliveira C."/>
            <person name="Osipova E."/>
            <person name="Leigh N.D."/>
            <person name="Simon A."/>
            <person name="Yun M.H."/>
        </authorList>
    </citation>
    <scope>NUCLEOTIDE SEQUENCE</scope>
    <source>
        <strain evidence="1">20211129_DDA</strain>
        <tissue evidence="1">Liver</tissue>
    </source>
</reference>
<evidence type="ECO:0000313" key="2">
    <source>
        <dbReference type="Proteomes" id="UP001066276"/>
    </source>
</evidence>
<accession>A0AAV7N197</accession>
<sequence>MHDSYVLPVAPEARGDQIIIFDRRTSRVCAVWQVCRENLHCSETLLLILPSRFVPGYLGCYDDVNISTLSQVANKDFLTPS</sequence>
<protein>
    <submittedName>
        <fullName evidence="1">Uncharacterized protein</fullName>
    </submittedName>
</protein>
<name>A0AAV7N197_PLEWA</name>
<dbReference type="EMBL" id="JANPWB010000013">
    <property type="protein sequence ID" value="KAJ1106978.1"/>
    <property type="molecule type" value="Genomic_DNA"/>
</dbReference>
<evidence type="ECO:0000313" key="1">
    <source>
        <dbReference type="EMBL" id="KAJ1106978.1"/>
    </source>
</evidence>
<dbReference type="Proteomes" id="UP001066276">
    <property type="component" value="Chromosome 9"/>
</dbReference>